<gene>
    <name evidence="4" type="primary">rfbD</name>
    <name evidence="4" type="ordered locus">P9303_00961</name>
</gene>
<evidence type="ECO:0000256" key="2">
    <source>
        <dbReference type="RuleBase" id="RU364082"/>
    </source>
</evidence>
<dbReference type="HOGENOM" id="CLU_045518_1_0_3"/>
<evidence type="ECO:0000313" key="5">
    <source>
        <dbReference type="Proteomes" id="UP000002274"/>
    </source>
</evidence>
<dbReference type="BioCyc" id="PMAR59922:G1G80-92-MONOMER"/>
<comment type="function">
    <text evidence="2">Catalyzes the reduction of dTDP-6-deoxy-L-lyxo-4-hexulose to yield dTDP-L-rhamnose.</text>
</comment>
<dbReference type="NCBIfam" id="TIGR01214">
    <property type="entry name" value="rmlD"/>
    <property type="match status" value="1"/>
</dbReference>
<evidence type="ECO:0000313" key="4">
    <source>
        <dbReference type="EMBL" id="ABM76851.1"/>
    </source>
</evidence>
<keyword evidence="2 4" id="KW-0560">Oxidoreductase</keyword>
<keyword evidence="2" id="KW-0521">NADP</keyword>
<dbReference type="Gene3D" id="3.40.50.720">
    <property type="entry name" value="NAD(P)-binding Rossmann-like Domain"/>
    <property type="match status" value="1"/>
</dbReference>
<accession>A2C5U1</accession>
<sequence length="311" mass="33241">MSVRVLLTGSKGQLGQELIRSCPSDVALVACDRSQLNLEHADACQAIVETHRPDWVINAGAYTAVDRAEQEPRIAQVVNADGPKALAVGLARHGGRMLQLSTDFVFDGQQGTPYHPQQCVSPLGVYGASKAAGEEHVLNVLGDRAHVLRTSWLYGPVGSNFLRTMLRLHQSKAAAGEPLAVVSDQVGCPTSTLGLAAACWRLIQTASQVQDEWIQEQQLPSILHWSDAGAASWYDFAVAIGELGVAAGMLQHAADVKPITTADYPTPARRPSYSLLDCSGSSAALGLEPMYWRNELEGVLGELISAPCTFS</sequence>
<dbReference type="GO" id="GO:0008831">
    <property type="term" value="F:dTDP-4-dehydrorhamnose reductase activity"/>
    <property type="evidence" value="ECO:0007669"/>
    <property type="project" value="UniProtKB-EC"/>
</dbReference>
<protein>
    <recommendedName>
        <fullName evidence="2">dTDP-4-dehydrorhamnose reductase</fullName>
        <ecNumber evidence="2">1.1.1.133</ecNumber>
    </recommendedName>
</protein>
<dbReference type="PANTHER" id="PTHR10491">
    <property type="entry name" value="DTDP-4-DEHYDRORHAMNOSE REDUCTASE"/>
    <property type="match status" value="1"/>
</dbReference>
<dbReference type="UniPathway" id="UPA00124"/>
<dbReference type="PANTHER" id="PTHR10491:SF4">
    <property type="entry name" value="METHIONINE ADENOSYLTRANSFERASE 2 SUBUNIT BETA"/>
    <property type="match status" value="1"/>
</dbReference>
<dbReference type="Gene3D" id="3.90.25.10">
    <property type="entry name" value="UDP-galactose 4-epimerase, domain 1"/>
    <property type="match status" value="1"/>
</dbReference>
<proteinExistence type="inferred from homology"/>
<reference evidence="4 5" key="1">
    <citation type="journal article" date="2007" name="PLoS Genet.">
        <title>Patterns and implications of gene gain and loss in the evolution of Prochlorococcus.</title>
        <authorList>
            <person name="Kettler G.C."/>
            <person name="Martiny A.C."/>
            <person name="Huang K."/>
            <person name="Zucker J."/>
            <person name="Coleman M.L."/>
            <person name="Rodrigue S."/>
            <person name="Chen F."/>
            <person name="Lapidus A."/>
            <person name="Ferriera S."/>
            <person name="Johnson J."/>
            <person name="Steglich C."/>
            <person name="Church G.M."/>
            <person name="Richardson P."/>
            <person name="Chisholm S.W."/>
        </authorList>
    </citation>
    <scope>NUCLEOTIDE SEQUENCE [LARGE SCALE GENOMIC DNA]</scope>
    <source>
        <strain evidence="4 5">MIT 9303</strain>
    </source>
</reference>
<feature type="domain" description="RmlD-like substrate binding" evidence="3">
    <location>
        <begin position="4"/>
        <end position="302"/>
    </location>
</feature>
<dbReference type="STRING" id="59922.P9303_00961"/>
<dbReference type="SUPFAM" id="SSF51735">
    <property type="entry name" value="NAD(P)-binding Rossmann-fold domains"/>
    <property type="match status" value="1"/>
</dbReference>
<organism evidence="4 5">
    <name type="scientific">Prochlorococcus marinus (strain MIT 9303)</name>
    <dbReference type="NCBI Taxonomy" id="59922"/>
    <lineage>
        <taxon>Bacteria</taxon>
        <taxon>Bacillati</taxon>
        <taxon>Cyanobacteriota</taxon>
        <taxon>Cyanophyceae</taxon>
        <taxon>Synechococcales</taxon>
        <taxon>Prochlorococcaceae</taxon>
        <taxon>Prochlorococcus</taxon>
    </lineage>
</organism>
<evidence type="ECO:0000259" key="3">
    <source>
        <dbReference type="Pfam" id="PF04321"/>
    </source>
</evidence>
<evidence type="ECO:0000256" key="1">
    <source>
        <dbReference type="ARBA" id="ARBA00010944"/>
    </source>
</evidence>
<dbReference type="GO" id="GO:0019305">
    <property type="term" value="P:dTDP-rhamnose biosynthetic process"/>
    <property type="evidence" value="ECO:0007669"/>
    <property type="project" value="UniProtKB-UniPathway"/>
</dbReference>
<comment type="pathway">
    <text evidence="2">Carbohydrate biosynthesis; dTDP-L-rhamnose biosynthesis.</text>
</comment>
<dbReference type="EC" id="1.1.1.133" evidence="2"/>
<dbReference type="Pfam" id="PF04321">
    <property type="entry name" value="RmlD_sub_bind"/>
    <property type="match status" value="1"/>
</dbReference>
<name>A2C5U1_PROM3</name>
<dbReference type="RefSeq" id="WP_011824782.1">
    <property type="nucleotide sequence ID" value="NC_008820.1"/>
</dbReference>
<dbReference type="AlphaFoldDB" id="A2C5U1"/>
<dbReference type="InterPro" id="IPR005913">
    <property type="entry name" value="dTDP_dehydrorham_reduct"/>
</dbReference>
<dbReference type="InterPro" id="IPR029903">
    <property type="entry name" value="RmlD-like-bd"/>
</dbReference>
<comment type="similarity">
    <text evidence="1 2">Belongs to the dTDP-4-dehydrorhamnose reductase family.</text>
</comment>
<dbReference type="Proteomes" id="UP000002274">
    <property type="component" value="Chromosome"/>
</dbReference>
<dbReference type="CDD" id="cd05254">
    <property type="entry name" value="dTDP_HR_like_SDR_e"/>
    <property type="match status" value="1"/>
</dbReference>
<dbReference type="InterPro" id="IPR036291">
    <property type="entry name" value="NAD(P)-bd_dom_sf"/>
</dbReference>
<dbReference type="EMBL" id="CP000554">
    <property type="protein sequence ID" value="ABM76851.1"/>
    <property type="molecule type" value="Genomic_DNA"/>
</dbReference>
<dbReference type="KEGG" id="pmf:P9303_00961"/>